<protein>
    <recommendedName>
        <fullName evidence="3">DUF924 domain protein</fullName>
    </recommendedName>
</protein>
<proteinExistence type="predicted"/>
<keyword evidence="2" id="KW-1185">Reference proteome</keyword>
<name>A0A1L7XF78_9HELO</name>
<dbReference type="Gene3D" id="1.25.40.10">
    <property type="entry name" value="Tetratricopeptide repeat domain"/>
    <property type="match status" value="1"/>
</dbReference>
<reference evidence="1 2" key="1">
    <citation type="submission" date="2016-03" db="EMBL/GenBank/DDBJ databases">
        <authorList>
            <person name="Ploux O."/>
        </authorList>
    </citation>
    <scope>NUCLEOTIDE SEQUENCE [LARGE SCALE GENOMIC DNA]</scope>
    <source>
        <strain evidence="1 2">UAMH 11012</strain>
    </source>
</reference>
<evidence type="ECO:0000313" key="1">
    <source>
        <dbReference type="EMBL" id="CZR63626.1"/>
    </source>
</evidence>
<dbReference type="Pfam" id="PF06041">
    <property type="entry name" value="DUF924"/>
    <property type="match status" value="1"/>
</dbReference>
<accession>A0A1L7XF78</accession>
<evidence type="ECO:0000313" key="2">
    <source>
        <dbReference type="Proteomes" id="UP000184330"/>
    </source>
</evidence>
<organism evidence="1 2">
    <name type="scientific">Phialocephala subalpina</name>
    <dbReference type="NCBI Taxonomy" id="576137"/>
    <lineage>
        <taxon>Eukaryota</taxon>
        <taxon>Fungi</taxon>
        <taxon>Dikarya</taxon>
        <taxon>Ascomycota</taxon>
        <taxon>Pezizomycotina</taxon>
        <taxon>Leotiomycetes</taxon>
        <taxon>Helotiales</taxon>
        <taxon>Mollisiaceae</taxon>
        <taxon>Phialocephala</taxon>
        <taxon>Phialocephala fortinii species complex</taxon>
    </lineage>
</organism>
<dbReference type="OrthoDB" id="414698at2759"/>
<gene>
    <name evidence="1" type="ORF">PAC_13523</name>
</gene>
<dbReference type="AlphaFoldDB" id="A0A1L7XF78"/>
<dbReference type="SUPFAM" id="SSF48452">
    <property type="entry name" value="TPR-like"/>
    <property type="match status" value="1"/>
</dbReference>
<evidence type="ECO:0008006" key="3">
    <source>
        <dbReference type="Google" id="ProtNLM"/>
    </source>
</evidence>
<dbReference type="Gene3D" id="1.20.58.320">
    <property type="entry name" value="TPR-like"/>
    <property type="match status" value="1"/>
</dbReference>
<dbReference type="STRING" id="576137.A0A1L7XF78"/>
<dbReference type="EMBL" id="FJOG01000024">
    <property type="protein sequence ID" value="CZR63626.1"/>
    <property type="molecule type" value="Genomic_DNA"/>
</dbReference>
<sequence>MDSDVNRTLSYWFDGLEVHKKWFGGGEAIDLEIKDQFGDLVEKARAAKLSFWTAQPRGSLALVILLDQFSRNVYRGTPDSFNADPLALDIATTSIAKGFHREVSKVQEIFFYMPFMHSETLIGQVAGIGMFESLHARCEKDSQVAEHVQQSVLFAERHKDCILRFGRFPSRNTILGRESTVEEIEYLKEKPHGF</sequence>
<dbReference type="InterPro" id="IPR010323">
    <property type="entry name" value="DUF924"/>
</dbReference>
<dbReference type="InterPro" id="IPR011990">
    <property type="entry name" value="TPR-like_helical_dom_sf"/>
</dbReference>
<dbReference type="Proteomes" id="UP000184330">
    <property type="component" value="Unassembled WGS sequence"/>
</dbReference>